<feature type="region of interest" description="Disordered" evidence="1">
    <location>
        <begin position="432"/>
        <end position="484"/>
    </location>
</feature>
<feature type="compositionally biased region" description="Basic and acidic residues" evidence="1">
    <location>
        <begin position="432"/>
        <end position="441"/>
    </location>
</feature>
<feature type="compositionally biased region" description="Low complexity" evidence="1">
    <location>
        <begin position="325"/>
        <end position="334"/>
    </location>
</feature>
<feature type="region of interest" description="Disordered" evidence="1">
    <location>
        <begin position="174"/>
        <end position="203"/>
    </location>
</feature>
<feature type="compositionally biased region" description="Polar residues" evidence="1">
    <location>
        <begin position="291"/>
        <end position="302"/>
    </location>
</feature>
<evidence type="ECO:0000256" key="1">
    <source>
        <dbReference type="SAM" id="MobiDB-lite"/>
    </source>
</evidence>
<name>A0AAD3HTK6_9CHLO</name>
<feature type="compositionally biased region" description="Polar residues" evidence="1">
    <location>
        <begin position="59"/>
        <end position="68"/>
    </location>
</feature>
<organism evidence="2 3">
    <name type="scientific">Astrephomene gubernaculifera</name>
    <dbReference type="NCBI Taxonomy" id="47775"/>
    <lineage>
        <taxon>Eukaryota</taxon>
        <taxon>Viridiplantae</taxon>
        <taxon>Chlorophyta</taxon>
        <taxon>core chlorophytes</taxon>
        <taxon>Chlorophyceae</taxon>
        <taxon>CS clade</taxon>
        <taxon>Chlamydomonadales</taxon>
        <taxon>Astrephomenaceae</taxon>
        <taxon>Astrephomene</taxon>
    </lineage>
</organism>
<evidence type="ECO:0000313" key="3">
    <source>
        <dbReference type="Proteomes" id="UP001054857"/>
    </source>
</evidence>
<dbReference type="Proteomes" id="UP001054857">
    <property type="component" value="Unassembled WGS sequence"/>
</dbReference>
<feature type="region of interest" description="Disordered" evidence="1">
    <location>
        <begin position="1"/>
        <end position="68"/>
    </location>
</feature>
<gene>
    <name evidence="2" type="ORF">Agub_g15247</name>
</gene>
<dbReference type="EMBL" id="BMAR01000068">
    <property type="protein sequence ID" value="GFR52653.1"/>
    <property type="molecule type" value="Genomic_DNA"/>
</dbReference>
<reference evidence="2 3" key="1">
    <citation type="journal article" date="2021" name="Sci. Rep.">
        <title>Genome sequencing of the multicellular alga Astrephomene provides insights into convergent evolution of germ-soma differentiation.</title>
        <authorList>
            <person name="Yamashita S."/>
            <person name="Yamamoto K."/>
            <person name="Matsuzaki R."/>
            <person name="Suzuki S."/>
            <person name="Yamaguchi H."/>
            <person name="Hirooka S."/>
            <person name="Minakuchi Y."/>
            <person name="Miyagishima S."/>
            <person name="Kawachi M."/>
            <person name="Toyoda A."/>
            <person name="Nozaki H."/>
        </authorList>
    </citation>
    <scope>NUCLEOTIDE SEQUENCE [LARGE SCALE GENOMIC DNA]</scope>
    <source>
        <strain evidence="2 3">NIES-4017</strain>
    </source>
</reference>
<accession>A0AAD3HTK6</accession>
<proteinExistence type="predicted"/>
<dbReference type="AlphaFoldDB" id="A0AAD3HTK6"/>
<keyword evidence="3" id="KW-1185">Reference proteome</keyword>
<comment type="caution">
    <text evidence="2">The sequence shown here is derived from an EMBL/GenBank/DDBJ whole genome shotgun (WGS) entry which is preliminary data.</text>
</comment>
<feature type="compositionally biased region" description="Basic residues" evidence="1">
    <location>
        <begin position="37"/>
        <end position="48"/>
    </location>
</feature>
<feature type="region of interest" description="Disordered" evidence="1">
    <location>
        <begin position="289"/>
        <end position="334"/>
    </location>
</feature>
<feature type="compositionally biased region" description="Low complexity" evidence="1">
    <location>
        <begin position="174"/>
        <end position="187"/>
    </location>
</feature>
<feature type="compositionally biased region" description="Pro residues" evidence="1">
    <location>
        <begin position="307"/>
        <end position="324"/>
    </location>
</feature>
<evidence type="ECO:0000313" key="2">
    <source>
        <dbReference type="EMBL" id="GFR52653.1"/>
    </source>
</evidence>
<sequence length="484" mass="50271">MDYAAGLHRDPSLTPAMSDPGTSRRGLDETPVGSATKRAKRTKTKTRRRAEAGLRNAAQVPQKTTSRLRVSRGARDLLLKLEKTMEDAVHLVDRLLAVDFSADYMGYVTMHRPPPSTPPQARIATDASLLATTPPRPGNHVQAARAVFEKLNCTLALTEAAQLSAQIANLKVTTTPPQQRPPQAQRPLNNGALTSRELRYPPTMSPAQSYLKVLTGASGLAASPGPLSARAPRVPPLSGAPLRTCVGPGDRPSPARPPLTARPSTQLKAAVTTRLAANAAAALNAAINPSHPVSTAPLQQQRSIPMPSDPPSYPSSIPPPPPSAPSSSLMSSGPTVHPVIPTLSLGPLGSPLSPCLAVAAQLNSPAATRRASIPGGPAATTGITPPSEQPPQAPLPSHRGPVLDGAAAVAAVKKAASAMLALKLPLDEASKRPWHNGRYEEPEQASARYGRSAAEGMAPLGDGRPMSARVGPPVPSLKLGGIAR</sequence>
<feature type="region of interest" description="Disordered" evidence="1">
    <location>
        <begin position="368"/>
        <end position="401"/>
    </location>
</feature>
<feature type="region of interest" description="Disordered" evidence="1">
    <location>
        <begin position="223"/>
        <end position="266"/>
    </location>
</feature>
<protein>
    <submittedName>
        <fullName evidence="2">Uncharacterized protein</fullName>
    </submittedName>
</protein>